<sequence length="176" mass="18490">MRAATGVTGRDTFVIVGTGAVIAQLKTVPLDLMETREIDISVPDVPDGDAISDLIDGSIGEGSPFDEAFGYDAHGVGPFTACLPDDWATRAVRYALPNSPGVVCLCPEVNDIALSQLCAWRETDRAWLEAGLSTGVLSLPAMAARATSIGNPNAPAPDEVDRRLAALSDRLRPGRS</sequence>
<reference evidence="3 4" key="1">
    <citation type="submission" date="2018-09" db="EMBL/GenBank/DDBJ databases">
        <authorList>
            <person name="Grouzdev D.S."/>
            <person name="Krutkina M.S."/>
        </authorList>
    </citation>
    <scope>NUCLEOTIDE SEQUENCE [LARGE SCALE GENOMIC DNA]</scope>
    <source>
        <strain evidence="3 4">RmlP001</strain>
    </source>
</reference>
<gene>
    <name evidence="3" type="ORF">D3272_15680</name>
</gene>
<evidence type="ECO:0000313" key="3">
    <source>
        <dbReference type="EMBL" id="RYB03590.1"/>
    </source>
</evidence>
<dbReference type="AlphaFoldDB" id="A0A4Q2RAZ9"/>
<protein>
    <recommendedName>
        <fullName evidence="2">DUF6036 domain-containing protein</fullName>
    </recommendedName>
</protein>
<feature type="domain" description="DUF6036" evidence="2">
    <location>
        <begin position="10"/>
        <end position="148"/>
    </location>
</feature>
<organism evidence="3 4">
    <name type="scientific">Lichenibacterium ramalinae</name>
    <dbReference type="NCBI Taxonomy" id="2316527"/>
    <lineage>
        <taxon>Bacteria</taxon>
        <taxon>Pseudomonadati</taxon>
        <taxon>Pseudomonadota</taxon>
        <taxon>Alphaproteobacteria</taxon>
        <taxon>Hyphomicrobiales</taxon>
        <taxon>Lichenihabitantaceae</taxon>
        <taxon>Lichenibacterium</taxon>
    </lineage>
</organism>
<dbReference type="OrthoDB" id="8005789at2"/>
<evidence type="ECO:0000313" key="4">
    <source>
        <dbReference type="Proteomes" id="UP000289411"/>
    </source>
</evidence>
<comment type="caution">
    <text evidence="3">The sequence shown here is derived from an EMBL/GenBank/DDBJ whole genome shotgun (WGS) entry which is preliminary data.</text>
</comment>
<reference evidence="3 4" key="2">
    <citation type="submission" date="2019-02" db="EMBL/GenBank/DDBJ databases">
        <title>'Lichenibacterium ramalinii' gen. nov. sp. nov., 'Lichenibacterium minor' gen. nov. sp. nov.</title>
        <authorList>
            <person name="Pankratov T."/>
        </authorList>
    </citation>
    <scope>NUCLEOTIDE SEQUENCE [LARGE SCALE GENOMIC DNA]</scope>
    <source>
        <strain evidence="3 4">RmlP001</strain>
    </source>
</reference>
<dbReference type="EMBL" id="QYBC01000013">
    <property type="protein sequence ID" value="RYB03590.1"/>
    <property type="molecule type" value="Genomic_DNA"/>
</dbReference>
<accession>A0A4Q2RAZ9</accession>
<dbReference type="RefSeq" id="WP_129220160.1">
    <property type="nucleotide sequence ID" value="NZ_QYBC01000013.1"/>
</dbReference>
<keyword evidence="4" id="KW-1185">Reference proteome</keyword>
<feature type="compositionally biased region" description="Basic and acidic residues" evidence="1">
    <location>
        <begin position="159"/>
        <end position="176"/>
    </location>
</feature>
<dbReference type="InterPro" id="IPR045792">
    <property type="entry name" value="DUF6036"/>
</dbReference>
<feature type="region of interest" description="Disordered" evidence="1">
    <location>
        <begin position="149"/>
        <end position="176"/>
    </location>
</feature>
<evidence type="ECO:0000259" key="2">
    <source>
        <dbReference type="Pfam" id="PF19502"/>
    </source>
</evidence>
<dbReference type="Pfam" id="PF19502">
    <property type="entry name" value="DUF6036"/>
    <property type="match status" value="1"/>
</dbReference>
<name>A0A4Q2RAZ9_9HYPH</name>
<dbReference type="Proteomes" id="UP000289411">
    <property type="component" value="Unassembled WGS sequence"/>
</dbReference>
<evidence type="ECO:0000256" key="1">
    <source>
        <dbReference type="SAM" id="MobiDB-lite"/>
    </source>
</evidence>
<proteinExistence type="predicted"/>